<accession>A0AAP0EIG4</accession>
<sequence length="132" mass="13718">MNARLVVELGVGLEANRVKGCGGDGEEGNIAREEVAKVIRECVICNGLFCAGLGLGDDVTPLDDVEDDSLLDGGELLESVSVDATEEVVSYPHLVEGGDGLNSMARLEIHALIIAEDVVVVVVVQSASEGVE</sequence>
<dbReference type="Proteomes" id="UP001419268">
    <property type="component" value="Unassembled WGS sequence"/>
</dbReference>
<name>A0AAP0EIG4_9MAGN</name>
<dbReference type="AlphaFoldDB" id="A0AAP0EIG4"/>
<keyword evidence="2" id="KW-1185">Reference proteome</keyword>
<dbReference type="EMBL" id="JBBNAG010000011">
    <property type="protein sequence ID" value="KAK9094105.1"/>
    <property type="molecule type" value="Genomic_DNA"/>
</dbReference>
<gene>
    <name evidence="1" type="ORF">Scep_025574</name>
</gene>
<organism evidence="1 2">
    <name type="scientific">Stephania cephalantha</name>
    <dbReference type="NCBI Taxonomy" id="152367"/>
    <lineage>
        <taxon>Eukaryota</taxon>
        <taxon>Viridiplantae</taxon>
        <taxon>Streptophyta</taxon>
        <taxon>Embryophyta</taxon>
        <taxon>Tracheophyta</taxon>
        <taxon>Spermatophyta</taxon>
        <taxon>Magnoliopsida</taxon>
        <taxon>Ranunculales</taxon>
        <taxon>Menispermaceae</taxon>
        <taxon>Menispermoideae</taxon>
        <taxon>Cissampelideae</taxon>
        <taxon>Stephania</taxon>
    </lineage>
</organism>
<proteinExistence type="predicted"/>
<reference evidence="1 2" key="1">
    <citation type="submission" date="2024-01" db="EMBL/GenBank/DDBJ databases">
        <title>Genome assemblies of Stephania.</title>
        <authorList>
            <person name="Yang L."/>
        </authorList>
    </citation>
    <scope>NUCLEOTIDE SEQUENCE [LARGE SCALE GENOMIC DNA]</scope>
    <source>
        <strain evidence="1">JXDWG</strain>
        <tissue evidence="1">Leaf</tissue>
    </source>
</reference>
<comment type="caution">
    <text evidence="1">The sequence shown here is derived from an EMBL/GenBank/DDBJ whole genome shotgun (WGS) entry which is preliminary data.</text>
</comment>
<evidence type="ECO:0000313" key="1">
    <source>
        <dbReference type="EMBL" id="KAK9094105.1"/>
    </source>
</evidence>
<evidence type="ECO:0000313" key="2">
    <source>
        <dbReference type="Proteomes" id="UP001419268"/>
    </source>
</evidence>
<protein>
    <submittedName>
        <fullName evidence="1">Uncharacterized protein</fullName>
    </submittedName>
</protein>